<dbReference type="Pfam" id="PF02311">
    <property type="entry name" value="AraC_binding"/>
    <property type="match status" value="1"/>
</dbReference>
<evidence type="ECO:0000256" key="2">
    <source>
        <dbReference type="ARBA" id="ARBA00023125"/>
    </source>
</evidence>
<dbReference type="InterPro" id="IPR037923">
    <property type="entry name" value="HTH-like"/>
</dbReference>
<dbReference type="EMBL" id="QUSL01000017">
    <property type="protein sequence ID" value="RGD84369.1"/>
    <property type="molecule type" value="Genomic_DNA"/>
</dbReference>
<evidence type="ECO:0000313" key="6">
    <source>
        <dbReference type="Proteomes" id="UP000261032"/>
    </source>
</evidence>
<dbReference type="PANTHER" id="PTHR43280">
    <property type="entry name" value="ARAC-FAMILY TRANSCRIPTIONAL REGULATOR"/>
    <property type="match status" value="1"/>
</dbReference>
<gene>
    <name evidence="5" type="ORF">DXB93_11070</name>
</gene>
<keyword evidence="1" id="KW-0805">Transcription regulation</keyword>
<dbReference type="GO" id="GO:0043565">
    <property type="term" value="F:sequence-specific DNA binding"/>
    <property type="evidence" value="ECO:0007669"/>
    <property type="project" value="InterPro"/>
</dbReference>
<evidence type="ECO:0000256" key="3">
    <source>
        <dbReference type="ARBA" id="ARBA00023163"/>
    </source>
</evidence>
<evidence type="ECO:0000259" key="4">
    <source>
        <dbReference type="PROSITE" id="PS01124"/>
    </source>
</evidence>
<organism evidence="5 6">
    <name type="scientific">Thomasclavelia ramosa</name>
    <dbReference type="NCBI Taxonomy" id="1547"/>
    <lineage>
        <taxon>Bacteria</taxon>
        <taxon>Bacillati</taxon>
        <taxon>Bacillota</taxon>
        <taxon>Erysipelotrichia</taxon>
        <taxon>Erysipelotrichales</taxon>
        <taxon>Coprobacillaceae</taxon>
        <taxon>Thomasclavelia</taxon>
    </lineage>
</organism>
<dbReference type="Pfam" id="PF12833">
    <property type="entry name" value="HTH_18"/>
    <property type="match status" value="1"/>
</dbReference>
<dbReference type="Proteomes" id="UP000261032">
    <property type="component" value="Unassembled WGS sequence"/>
</dbReference>
<dbReference type="PANTHER" id="PTHR43280:SF2">
    <property type="entry name" value="HTH-TYPE TRANSCRIPTIONAL REGULATOR EXSA"/>
    <property type="match status" value="1"/>
</dbReference>
<dbReference type="GO" id="GO:0003700">
    <property type="term" value="F:DNA-binding transcription factor activity"/>
    <property type="evidence" value="ECO:0007669"/>
    <property type="project" value="InterPro"/>
</dbReference>
<dbReference type="Gene3D" id="1.10.10.60">
    <property type="entry name" value="Homeodomain-like"/>
    <property type="match status" value="2"/>
</dbReference>
<dbReference type="CDD" id="cd02208">
    <property type="entry name" value="cupin_RmlC-like"/>
    <property type="match status" value="1"/>
</dbReference>
<feature type="domain" description="HTH araC/xylS-type" evidence="4">
    <location>
        <begin position="176"/>
        <end position="274"/>
    </location>
</feature>
<dbReference type="InterPro" id="IPR003313">
    <property type="entry name" value="AraC-bd"/>
</dbReference>
<dbReference type="SUPFAM" id="SSF51215">
    <property type="entry name" value="Regulatory protein AraC"/>
    <property type="match status" value="1"/>
</dbReference>
<proteinExistence type="predicted"/>
<dbReference type="AlphaFoldDB" id="A0A3E3EBT9"/>
<dbReference type="InterPro" id="IPR009057">
    <property type="entry name" value="Homeodomain-like_sf"/>
</dbReference>
<reference evidence="5 6" key="1">
    <citation type="submission" date="2018-08" db="EMBL/GenBank/DDBJ databases">
        <title>A genome reference for cultivated species of the human gut microbiota.</title>
        <authorList>
            <person name="Zou Y."/>
            <person name="Xue W."/>
            <person name="Luo G."/>
        </authorList>
    </citation>
    <scope>NUCLEOTIDE SEQUENCE [LARGE SCALE GENOMIC DNA]</scope>
    <source>
        <strain evidence="5 6">OM06-4</strain>
    </source>
</reference>
<dbReference type="SUPFAM" id="SSF46689">
    <property type="entry name" value="Homeodomain-like"/>
    <property type="match status" value="2"/>
</dbReference>
<sequence>MSNERIEFIEKPALINNQARLLYVSSSKYEGDWHSQLHSHHFTELFYVTKGCGGFKIGADEFNVQENDFVIINPNTMHTEVSRDRNPLEYIVIAIDGISFEIPENSLKDYISCNYANYKNEILFYLNLMVKESQAKNELYDDMCQQLMQVLLINILRLNRINVSLTQGKTIRKEIFMIKNYIDRNYHKEITLDTLAEKTHMNKFYLAHEFKNDVGVSPISYLLQRRIYESKYLLRDTDLSISQISTILGFSSLSYFAQAFKKSTNFSPLQYRKNHQKYNK</sequence>
<protein>
    <submittedName>
        <fullName evidence="5">AraC family transcriptional regulator</fullName>
    </submittedName>
</protein>
<dbReference type="InterPro" id="IPR018060">
    <property type="entry name" value="HTH_AraC"/>
</dbReference>
<dbReference type="SMART" id="SM00342">
    <property type="entry name" value="HTH_ARAC"/>
    <property type="match status" value="1"/>
</dbReference>
<accession>A0A3E3EBT9</accession>
<dbReference type="InterPro" id="IPR018062">
    <property type="entry name" value="HTH_AraC-typ_CS"/>
</dbReference>
<evidence type="ECO:0000313" key="5">
    <source>
        <dbReference type="EMBL" id="RGD84369.1"/>
    </source>
</evidence>
<dbReference type="PRINTS" id="PR00032">
    <property type="entry name" value="HTHARAC"/>
</dbReference>
<dbReference type="InterPro" id="IPR014710">
    <property type="entry name" value="RmlC-like_jellyroll"/>
</dbReference>
<dbReference type="InterPro" id="IPR020449">
    <property type="entry name" value="Tscrpt_reg_AraC-type_HTH"/>
</dbReference>
<evidence type="ECO:0000256" key="1">
    <source>
        <dbReference type="ARBA" id="ARBA00023015"/>
    </source>
</evidence>
<comment type="caution">
    <text evidence="5">The sequence shown here is derived from an EMBL/GenBank/DDBJ whole genome shotgun (WGS) entry which is preliminary data.</text>
</comment>
<dbReference type="RefSeq" id="WP_003536228.1">
    <property type="nucleotide sequence ID" value="NZ_CAACVM010000017.1"/>
</dbReference>
<keyword evidence="3" id="KW-0804">Transcription</keyword>
<dbReference type="PROSITE" id="PS01124">
    <property type="entry name" value="HTH_ARAC_FAMILY_2"/>
    <property type="match status" value="1"/>
</dbReference>
<dbReference type="PROSITE" id="PS00041">
    <property type="entry name" value="HTH_ARAC_FAMILY_1"/>
    <property type="match status" value="1"/>
</dbReference>
<name>A0A3E3EBT9_9FIRM</name>
<dbReference type="Gene3D" id="2.60.120.10">
    <property type="entry name" value="Jelly Rolls"/>
    <property type="match status" value="1"/>
</dbReference>
<keyword evidence="2" id="KW-0238">DNA-binding</keyword>